<dbReference type="SUPFAM" id="SSF140741">
    <property type="entry name" value="RUN domain-like"/>
    <property type="match status" value="1"/>
</dbReference>
<dbReference type="Proteomes" id="UP001174909">
    <property type="component" value="Unassembled WGS sequence"/>
</dbReference>
<dbReference type="InterPro" id="IPR004012">
    <property type="entry name" value="Run_dom"/>
</dbReference>
<sequence>MEQREIQCEALINKCKQEAKQLAELAATKNKVHWSQSSFVSFCISVEEVLSYGVRKRYATSKQLSSSAKILADLGRRFPVAAATFDKCYGAKSHSSSSEDYAHLVTSSTTERRILWLRVAIIENSLVTIVNEIIKNADKYYTEYSAICHPVYGEVFGYLLDGPCSIRVSRLKIADTAISSPTPAEIVKRHNKVLSVSVCKIQQDGQSQTST</sequence>
<reference evidence="2" key="1">
    <citation type="submission" date="2023-03" db="EMBL/GenBank/DDBJ databases">
        <authorList>
            <person name="Steffen K."/>
            <person name="Cardenas P."/>
        </authorList>
    </citation>
    <scope>NUCLEOTIDE SEQUENCE</scope>
</reference>
<evidence type="ECO:0000313" key="2">
    <source>
        <dbReference type="EMBL" id="CAI8058574.1"/>
    </source>
</evidence>
<dbReference type="Pfam" id="PF02759">
    <property type="entry name" value="RUN"/>
    <property type="match status" value="1"/>
</dbReference>
<evidence type="ECO:0000313" key="3">
    <source>
        <dbReference type="Proteomes" id="UP001174909"/>
    </source>
</evidence>
<dbReference type="AlphaFoldDB" id="A0AA35U292"/>
<dbReference type="InterPro" id="IPR037213">
    <property type="entry name" value="Run_dom_sf"/>
</dbReference>
<accession>A0AA35U292</accession>
<proteinExistence type="predicted"/>
<dbReference type="EMBL" id="CASHTH010004530">
    <property type="protein sequence ID" value="CAI8058574.1"/>
    <property type="molecule type" value="Genomic_DNA"/>
</dbReference>
<evidence type="ECO:0000259" key="1">
    <source>
        <dbReference type="PROSITE" id="PS50826"/>
    </source>
</evidence>
<comment type="caution">
    <text evidence="2">The sequence shown here is derived from an EMBL/GenBank/DDBJ whole genome shotgun (WGS) entry which is preliminary data.</text>
</comment>
<dbReference type="Gene3D" id="1.20.58.900">
    <property type="match status" value="1"/>
</dbReference>
<feature type="non-terminal residue" evidence="2">
    <location>
        <position position="211"/>
    </location>
</feature>
<feature type="domain" description="RUN" evidence="1">
    <location>
        <begin position="33"/>
        <end position="176"/>
    </location>
</feature>
<protein>
    <submittedName>
        <fullName evidence="2">Small G protein signaling modulator 1</fullName>
    </submittedName>
</protein>
<dbReference type="SMART" id="SM00593">
    <property type="entry name" value="RUN"/>
    <property type="match status" value="1"/>
</dbReference>
<dbReference type="PROSITE" id="PS50826">
    <property type="entry name" value="RUN"/>
    <property type="match status" value="1"/>
</dbReference>
<name>A0AA35U292_GEOBA</name>
<organism evidence="2 3">
    <name type="scientific">Geodia barretti</name>
    <name type="common">Barrett's horny sponge</name>
    <dbReference type="NCBI Taxonomy" id="519541"/>
    <lineage>
        <taxon>Eukaryota</taxon>
        <taxon>Metazoa</taxon>
        <taxon>Porifera</taxon>
        <taxon>Demospongiae</taxon>
        <taxon>Heteroscleromorpha</taxon>
        <taxon>Tetractinellida</taxon>
        <taxon>Astrophorina</taxon>
        <taxon>Geodiidae</taxon>
        <taxon>Geodia</taxon>
    </lineage>
</organism>
<keyword evidence="3" id="KW-1185">Reference proteome</keyword>
<gene>
    <name evidence="2" type="ORF">GBAR_LOCUS31849</name>
</gene>